<comment type="caution">
    <text evidence="1">The sequence shown here is derived from an EMBL/GenBank/DDBJ whole genome shotgun (WGS) entry which is preliminary data.</text>
</comment>
<dbReference type="RefSeq" id="WP_099033524.1">
    <property type="nucleotide sequence ID" value="NZ_BMGJ01000001.1"/>
</dbReference>
<accession>A0ABQ1QWI1</accession>
<evidence type="ECO:0008006" key="3">
    <source>
        <dbReference type="Google" id="ProtNLM"/>
    </source>
</evidence>
<dbReference type="EMBL" id="BMGJ01000001">
    <property type="protein sequence ID" value="GGD49719.1"/>
    <property type="molecule type" value="Genomic_DNA"/>
</dbReference>
<protein>
    <recommendedName>
        <fullName evidence="3">CheW-like domain-containing protein</fullName>
    </recommendedName>
</protein>
<gene>
    <name evidence="1" type="ORF">GCM10011357_02060</name>
</gene>
<name>A0ABQ1QWI1_9ALTE</name>
<reference evidence="2" key="1">
    <citation type="journal article" date="2019" name="Int. J. Syst. Evol. Microbiol.">
        <title>The Global Catalogue of Microorganisms (GCM) 10K type strain sequencing project: providing services to taxonomists for standard genome sequencing and annotation.</title>
        <authorList>
            <consortium name="The Broad Institute Genomics Platform"/>
            <consortium name="The Broad Institute Genome Sequencing Center for Infectious Disease"/>
            <person name="Wu L."/>
            <person name="Ma J."/>
        </authorList>
    </citation>
    <scope>NUCLEOTIDE SEQUENCE [LARGE SCALE GENOMIC DNA]</scope>
    <source>
        <strain evidence="2">CGMCC 1.12923</strain>
    </source>
</reference>
<evidence type="ECO:0000313" key="1">
    <source>
        <dbReference type="EMBL" id="GGD49719.1"/>
    </source>
</evidence>
<sequence>MPTTRLPEVIAPLVDTLQLVEFEWRGRCVQVPRFAVYAILCQPVFSRDYYHQGRRIGIIQIDPYEIPVLDPFPGKSQQAPQYAVIISHSTGNKFGLFGYPADVVRDNLHLCGEHAAVEHIVKAFC</sequence>
<keyword evidence="2" id="KW-1185">Reference proteome</keyword>
<dbReference type="Proteomes" id="UP000614272">
    <property type="component" value="Unassembled WGS sequence"/>
</dbReference>
<evidence type="ECO:0000313" key="2">
    <source>
        <dbReference type="Proteomes" id="UP000614272"/>
    </source>
</evidence>
<proteinExistence type="predicted"/>
<organism evidence="1 2">
    <name type="scientific">Lacimicrobium alkaliphilum</name>
    <dbReference type="NCBI Taxonomy" id="1526571"/>
    <lineage>
        <taxon>Bacteria</taxon>
        <taxon>Pseudomonadati</taxon>
        <taxon>Pseudomonadota</taxon>
        <taxon>Gammaproteobacteria</taxon>
        <taxon>Alteromonadales</taxon>
        <taxon>Alteromonadaceae</taxon>
        <taxon>Lacimicrobium</taxon>
    </lineage>
</organism>